<proteinExistence type="predicted"/>
<keyword evidence="2" id="KW-0472">Membrane</keyword>
<evidence type="ECO:0000259" key="3">
    <source>
        <dbReference type="Pfam" id="PF02036"/>
    </source>
</evidence>
<evidence type="ECO:0000256" key="2">
    <source>
        <dbReference type="SAM" id="Phobius"/>
    </source>
</evidence>
<dbReference type="OrthoDB" id="3592703at2759"/>
<organism evidence="4 5">
    <name type="scientific">Fasciolopsis buskii</name>
    <dbReference type="NCBI Taxonomy" id="27845"/>
    <lineage>
        <taxon>Eukaryota</taxon>
        <taxon>Metazoa</taxon>
        <taxon>Spiralia</taxon>
        <taxon>Lophotrochozoa</taxon>
        <taxon>Platyhelminthes</taxon>
        <taxon>Trematoda</taxon>
        <taxon>Digenea</taxon>
        <taxon>Plagiorchiida</taxon>
        <taxon>Echinostomata</taxon>
        <taxon>Echinostomatoidea</taxon>
        <taxon>Fasciolidae</taxon>
        <taxon>Fasciolopsis</taxon>
    </lineage>
</organism>
<dbReference type="Pfam" id="PF02036">
    <property type="entry name" value="SCP2"/>
    <property type="match status" value="1"/>
</dbReference>
<evidence type="ECO:0000313" key="5">
    <source>
        <dbReference type="Proteomes" id="UP000728185"/>
    </source>
</evidence>
<sequence>MVVSEAVSSEVSTKWFKGLVRSKQEHNDSSVHQPYIFSYEDPSVYAEYKPLYNLDPDTRKEDNSEPTDAQNFAESAFKYSDNVIGTTEFTTQYETIFTYAEPLAVDPVLTWTEEPNRKRKTALRLSVSYVFIGLSVLLLITIFPILCWICVKGQTRDEGEVEIHCEITYRINDPDLTYLSSKKSPSKIITTFAGTCITKALEHLTWSQLEEGGGKQDLANEIVVRQPVRKCLPLIGFSNYSLLFQLHSIVNVAFMDYKLFMQIVNPDAFRPVNAYLLHYTAAMTLTRAPPSPETLKRSKLSTVQKQLQSLSSLFFPGQNRSSAPKPDIHSKSDKSPTEENESVAPVAPSSVNPDVKGNTNADGEESVSRSRLLSLRVTDASATRAILCSQVIARAQPYLSNDLVCRALDRATLQLVIGSDRIGEPLPSLKETTADEAHYSVLYLDAKSDFTDCLCIPGDPSFKPMSFFFFPPAYTTGRATVGVLSDPDVTVFVNTTDLSEVLIGQLDLMKAVTSGQVKVQGNTKALDKLRHLLFLRAV</sequence>
<feature type="domain" description="SCP2" evidence="3">
    <location>
        <begin position="485"/>
        <end position="533"/>
    </location>
</feature>
<accession>A0A8E0RNH1</accession>
<feature type="transmembrane region" description="Helical" evidence="2">
    <location>
        <begin position="127"/>
        <end position="146"/>
    </location>
</feature>
<dbReference type="InterPro" id="IPR036527">
    <property type="entry name" value="SCP2_sterol-bd_dom_sf"/>
</dbReference>
<evidence type="ECO:0000256" key="1">
    <source>
        <dbReference type="SAM" id="MobiDB-lite"/>
    </source>
</evidence>
<keyword evidence="2" id="KW-0812">Transmembrane</keyword>
<gene>
    <name evidence="4" type="ORF">FBUS_01396</name>
</gene>
<keyword evidence="2" id="KW-1133">Transmembrane helix</keyword>
<keyword evidence="5" id="KW-1185">Reference proteome</keyword>
<feature type="region of interest" description="Disordered" evidence="1">
    <location>
        <begin position="315"/>
        <end position="369"/>
    </location>
</feature>
<protein>
    <recommendedName>
        <fullName evidence="3">SCP2 domain-containing protein</fullName>
    </recommendedName>
</protein>
<dbReference type="InterPro" id="IPR003033">
    <property type="entry name" value="SCP2_sterol-bd_dom"/>
</dbReference>
<dbReference type="SUPFAM" id="SSF55718">
    <property type="entry name" value="SCP-like"/>
    <property type="match status" value="1"/>
</dbReference>
<feature type="compositionally biased region" description="Basic and acidic residues" evidence="1">
    <location>
        <begin position="326"/>
        <end position="337"/>
    </location>
</feature>
<evidence type="ECO:0000313" key="4">
    <source>
        <dbReference type="EMBL" id="KAA0188718.1"/>
    </source>
</evidence>
<comment type="caution">
    <text evidence="4">The sequence shown here is derived from an EMBL/GenBank/DDBJ whole genome shotgun (WGS) entry which is preliminary data.</text>
</comment>
<dbReference type="Gene3D" id="3.30.1050.10">
    <property type="entry name" value="SCP2 sterol-binding domain"/>
    <property type="match status" value="1"/>
</dbReference>
<reference evidence="4" key="1">
    <citation type="submission" date="2019-05" db="EMBL/GenBank/DDBJ databases">
        <title>Annotation for the trematode Fasciolopsis buski.</title>
        <authorList>
            <person name="Choi Y.-J."/>
        </authorList>
    </citation>
    <scope>NUCLEOTIDE SEQUENCE</scope>
    <source>
        <strain evidence="4">HT</strain>
        <tissue evidence="4">Whole worm</tissue>
    </source>
</reference>
<feature type="compositionally biased region" description="Polar residues" evidence="1">
    <location>
        <begin position="349"/>
        <end position="361"/>
    </location>
</feature>
<dbReference type="AlphaFoldDB" id="A0A8E0RNH1"/>
<name>A0A8E0RNH1_9TREM</name>
<dbReference type="Proteomes" id="UP000728185">
    <property type="component" value="Unassembled WGS sequence"/>
</dbReference>
<dbReference type="EMBL" id="LUCM01008249">
    <property type="protein sequence ID" value="KAA0188718.1"/>
    <property type="molecule type" value="Genomic_DNA"/>
</dbReference>